<dbReference type="PROSITE" id="PS50035">
    <property type="entry name" value="PLD"/>
    <property type="match status" value="2"/>
</dbReference>
<feature type="compositionally biased region" description="Polar residues" evidence="6">
    <location>
        <begin position="42"/>
        <end position="61"/>
    </location>
</feature>
<dbReference type="Pfam" id="PF13091">
    <property type="entry name" value="PLDc_2"/>
    <property type="match status" value="2"/>
</dbReference>
<reference evidence="8 9" key="1">
    <citation type="submission" date="2014-04" db="EMBL/GenBank/DDBJ databases">
        <authorList>
            <consortium name="DOE Joint Genome Institute"/>
            <person name="Kuo A."/>
            <person name="Martino E."/>
            <person name="Perotto S."/>
            <person name="Kohler A."/>
            <person name="Nagy L.G."/>
            <person name="Floudas D."/>
            <person name="Copeland A."/>
            <person name="Barry K.W."/>
            <person name="Cichocki N."/>
            <person name="Veneault-Fourrey C."/>
            <person name="LaButti K."/>
            <person name="Lindquist E.A."/>
            <person name="Lipzen A."/>
            <person name="Lundell T."/>
            <person name="Morin E."/>
            <person name="Murat C."/>
            <person name="Sun H."/>
            <person name="Tunlid A."/>
            <person name="Henrissat B."/>
            <person name="Grigoriev I.V."/>
            <person name="Hibbett D.S."/>
            <person name="Martin F."/>
            <person name="Nordberg H.P."/>
            <person name="Cantor M.N."/>
            <person name="Hua S.X."/>
        </authorList>
    </citation>
    <scope>NUCLEOTIDE SEQUENCE [LARGE SCALE GENOMIC DNA]</scope>
    <source>
        <strain evidence="8 9">Zn</strain>
    </source>
</reference>
<dbReference type="PANTHER" id="PTHR43856:SF1">
    <property type="entry name" value="MITOCHONDRIAL CARDIOLIPIN HYDROLASE"/>
    <property type="match status" value="1"/>
</dbReference>
<protein>
    <recommendedName>
        <fullName evidence="5">Mitochondrial cardiolipin hydrolase</fullName>
    </recommendedName>
</protein>
<evidence type="ECO:0000256" key="6">
    <source>
        <dbReference type="SAM" id="MobiDB-lite"/>
    </source>
</evidence>
<dbReference type="OrthoDB" id="5205528at2759"/>
<feature type="compositionally biased region" description="Basic residues" evidence="6">
    <location>
        <begin position="21"/>
        <end position="40"/>
    </location>
</feature>
<gene>
    <name evidence="8" type="ORF">OIDMADRAFT_146396</name>
</gene>
<keyword evidence="1" id="KW-0378">Hydrolase</keyword>
<dbReference type="CDD" id="cd09172">
    <property type="entry name" value="PLDc_Nuc_like_unchar1_1"/>
    <property type="match status" value="1"/>
</dbReference>
<dbReference type="InterPro" id="IPR001736">
    <property type="entry name" value="PLipase_D/transphosphatidylase"/>
</dbReference>
<dbReference type="CDD" id="cd09173">
    <property type="entry name" value="PLDc_Nuc_like_unchar1_2"/>
    <property type="match status" value="1"/>
</dbReference>
<dbReference type="InterPro" id="IPR051406">
    <property type="entry name" value="PLD_domain"/>
</dbReference>
<dbReference type="InParanoid" id="A0A0C3HBV2"/>
<feature type="domain" description="PLD phosphodiesterase" evidence="7">
    <location>
        <begin position="520"/>
        <end position="551"/>
    </location>
</feature>
<evidence type="ECO:0000256" key="5">
    <source>
        <dbReference type="ARBA" id="ARBA00040549"/>
    </source>
</evidence>
<dbReference type="SMART" id="SM00155">
    <property type="entry name" value="PLDc"/>
    <property type="match status" value="2"/>
</dbReference>
<dbReference type="SUPFAM" id="SSF56024">
    <property type="entry name" value="Phospholipase D/nuclease"/>
    <property type="match status" value="2"/>
</dbReference>
<evidence type="ECO:0000313" key="8">
    <source>
        <dbReference type="EMBL" id="KIM99851.1"/>
    </source>
</evidence>
<dbReference type="Gene3D" id="3.30.870.10">
    <property type="entry name" value="Endonuclease Chain A"/>
    <property type="match status" value="2"/>
</dbReference>
<keyword evidence="9" id="KW-1185">Reference proteome</keyword>
<keyword evidence="2" id="KW-0442">Lipid degradation</keyword>
<dbReference type="HOGENOM" id="CLU_018010_0_0_1"/>
<name>A0A0C3HBV2_OIDMZ</name>
<evidence type="ECO:0000256" key="4">
    <source>
        <dbReference type="ARBA" id="ARBA00038012"/>
    </source>
</evidence>
<dbReference type="GO" id="GO:0016042">
    <property type="term" value="P:lipid catabolic process"/>
    <property type="evidence" value="ECO:0007669"/>
    <property type="project" value="UniProtKB-KW"/>
</dbReference>
<organism evidence="8 9">
    <name type="scientific">Oidiodendron maius (strain Zn)</name>
    <dbReference type="NCBI Taxonomy" id="913774"/>
    <lineage>
        <taxon>Eukaryota</taxon>
        <taxon>Fungi</taxon>
        <taxon>Dikarya</taxon>
        <taxon>Ascomycota</taxon>
        <taxon>Pezizomycotina</taxon>
        <taxon>Leotiomycetes</taxon>
        <taxon>Leotiomycetes incertae sedis</taxon>
        <taxon>Myxotrichaceae</taxon>
        <taxon>Oidiodendron</taxon>
    </lineage>
</organism>
<feature type="region of interest" description="Disordered" evidence="6">
    <location>
        <begin position="1"/>
        <end position="62"/>
    </location>
</feature>
<dbReference type="PANTHER" id="PTHR43856">
    <property type="entry name" value="CARDIOLIPIN HYDROLASE"/>
    <property type="match status" value="1"/>
</dbReference>
<reference evidence="9" key="2">
    <citation type="submission" date="2015-01" db="EMBL/GenBank/DDBJ databases">
        <title>Evolutionary Origins and Diversification of the Mycorrhizal Mutualists.</title>
        <authorList>
            <consortium name="DOE Joint Genome Institute"/>
            <consortium name="Mycorrhizal Genomics Consortium"/>
            <person name="Kohler A."/>
            <person name="Kuo A."/>
            <person name="Nagy L.G."/>
            <person name="Floudas D."/>
            <person name="Copeland A."/>
            <person name="Barry K.W."/>
            <person name="Cichocki N."/>
            <person name="Veneault-Fourrey C."/>
            <person name="LaButti K."/>
            <person name="Lindquist E.A."/>
            <person name="Lipzen A."/>
            <person name="Lundell T."/>
            <person name="Morin E."/>
            <person name="Murat C."/>
            <person name="Riley R."/>
            <person name="Ohm R."/>
            <person name="Sun H."/>
            <person name="Tunlid A."/>
            <person name="Henrissat B."/>
            <person name="Grigoriev I.V."/>
            <person name="Hibbett D.S."/>
            <person name="Martin F."/>
        </authorList>
    </citation>
    <scope>NUCLEOTIDE SEQUENCE [LARGE SCALE GENOMIC DNA]</scope>
    <source>
        <strain evidence="9">Zn</strain>
    </source>
</reference>
<feature type="region of interest" description="Disordered" evidence="6">
    <location>
        <begin position="590"/>
        <end position="616"/>
    </location>
</feature>
<evidence type="ECO:0000259" key="7">
    <source>
        <dbReference type="PROSITE" id="PS50035"/>
    </source>
</evidence>
<dbReference type="Proteomes" id="UP000054321">
    <property type="component" value="Unassembled WGS sequence"/>
</dbReference>
<keyword evidence="3" id="KW-0443">Lipid metabolism</keyword>
<comment type="similarity">
    <text evidence="4">Belongs to the phospholipase D family. MitoPLD/Zucchini subfamily.</text>
</comment>
<sequence>MARARKVPLKEASAKMQPSRISKKKAATKPKHARKGRRPGKGSSTTKPASSTLTPATNSSAPDFIVRGTNDKALFTLTCYRGEGMCLLAMNWKQDTPPDNFVGFAIEYMEPGDTQFYALPNRIAFPGGNGLLNPNTLSSRLSPFQKFRWIHFPSNASIPGSFTYRVTSAFMNDEGVISYGDFQEAGIELEAETYPGELNICFTRGFISSQAFVDKFGTNGGVGTLLPKNANAGITFKSTDPKEETALTWMGFEARSAILNTLDAAIADPTAQVRIAAYDFNDPEIVSRLEQLEGRLKIIIDDSGSHKPVTASETKAAAMLTNSAGADNVQRQHMGDLQHNKTIVVNGDKAKIAIGGSANLSWRGLYVQNNNAVVLQGANAVQIFSDAFDSLWASPDNPPGFNNTASADWNDLGFTNVKAKVTFSPHSTSNAKLQEIADDISSTESSLFYSLAFLYETKGAIRDAITKVTGGGDIFVYGLSDKTVGGLNVQLPNGNPPIAFPSALLQDVPPPFSQEATGGSGTRLHHKFIVIDFNKPTARVYTGSYNFSAAADTKNAENLFVINDQRVATSYMVEAVSMFDHYAFRDSEAKANDDQPLELQKPPANGSGDKPWWDRYWTDPQEKRDRELFGQ</sequence>
<accession>A0A0C3HBV2</accession>
<evidence type="ECO:0000256" key="1">
    <source>
        <dbReference type="ARBA" id="ARBA00022801"/>
    </source>
</evidence>
<evidence type="ECO:0000256" key="2">
    <source>
        <dbReference type="ARBA" id="ARBA00022963"/>
    </source>
</evidence>
<dbReference type="AlphaFoldDB" id="A0A0C3HBV2"/>
<proteinExistence type="inferred from homology"/>
<dbReference type="STRING" id="913774.A0A0C3HBV2"/>
<dbReference type="GO" id="GO:0016891">
    <property type="term" value="F:RNA endonuclease activity producing 5'-phosphomonoesters, hydrolytic mechanism"/>
    <property type="evidence" value="ECO:0007669"/>
    <property type="project" value="TreeGrafter"/>
</dbReference>
<feature type="domain" description="PLD phosphodiesterase" evidence="7">
    <location>
        <begin position="334"/>
        <end position="364"/>
    </location>
</feature>
<dbReference type="InterPro" id="IPR025202">
    <property type="entry name" value="PLD-like_dom"/>
</dbReference>
<evidence type="ECO:0000256" key="3">
    <source>
        <dbReference type="ARBA" id="ARBA00023098"/>
    </source>
</evidence>
<dbReference type="EMBL" id="KN832878">
    <property type="protein sequence ID" value="KIM99851.1"/>
    <property type="molecule type" value="Genomic_DNA"/>
</dbReference>
<evidence type="ECO:0000313" key="9">
    <source>
        <dbReference type="Proteomes" id="UP000054321"/>
    </source>
</evidence>